<dbReference type="InterPro" id="IPR046931">
    <property type="entry name" value="HTH_61"/>
</dbReference>
<dbReference type="Proteomes" id="UP001497497">
    <property type="component" value="Unassembled WGS sequence"/>
</dbReference>
<name>A0AAV2HRT2_LYMST</name>
<keyword evidence="3" id="KW-1185">Reference proteome</keyword>
<feature type="non-terminal residue" evidence="2">
    <location>
        <position position="64"/>
    </location>
</feature>
<evidence type="ECO:0000259" key="1">
    <source>
        <dbReference type="Pfam" id="PF20470"/>
    </source>
</evidence>
<gene>
    <name evidence="2" type="ORF">GSLYS_00010739001</name>
</gene>
<evidence type="ECO:0000313" key="2">
    <source>
        <dbReference type="EMBL" id="CAL1536826.1"/>
    </source>
</evidence>
<sequence length="64" mass="6898">LLLSAIGLKIVSTTKAATEFMKKSLLHIQAGCLGADIANLTREALQCLINQELVVQMRGNDENS</sequence>
<organism evidence="2 3">
    <name type="scientific">Lymnaea stagnalis</name>
    <name type="common">Great pond snail</name>
    <name type="synonym">Helix stagnalis</name>
    <dbReference type="NCBI Taxonomy" id="6523"/>
    <lineage>
        <taxon>Eukaryota</taxon>
        <taxon>Metazoa</taxon>
        <taxon>Spiralia</taxon>
        <taxon>Lophotrochozoa</taxon>
        <taxon>Mollusca</taxon>
        <taxon>Gastropoda</taxon>
        <taxon>Heterobranchia</taxon>
        <taxon>Euthyneura</taxon>
        <taxon>Panpulmonata</taxon>
        <taxon>Hygrophila</taxon>
        <taxon>Lymnaeoidea</taxon>
        <taxon>Lymnaeidae</taxon>
        <taxon>Lymnaea</taxon>
    </lineage>
</organism>
<dbReference type="Pfam" id="PF20470">
    <property type="entry name" value="HTH_61"/>
    <property type="match status" value="1"/>
</dbReference>
<dbReference type="AlphaFoldDB" id="A0AAV2HRT2"/>
<reference evidence="2 3" key="1">
    <citation type="submission" date="2024-04" db="EMBL/GenBank/DDBJ databases">
        <authorList>
            <consortium name="Genoscope - CEA"/>
            <person name="William W."/>
        </authorList>
    </citation>
    <scope>NUCLEOTIDE SEQUENCE [LARGE SCALE GENOMIC DNA]</scope>
</reference>
<evidence type="ECO:0000313" key="3">
    <source>
        <dbReference type="Proteomes" id="UP001497497"/>
    </source>
</evidence>
<comment type="caution">
    <text evidence="2">The sequence shown here is derived from an EMBL/GenBank/DDBJ whole genome shotgun (WGS) entry which is preliminary data.</text>
</comment>
<dbReference type="EMBL" id="CAXITT010000240">
    <property type="protein sequence ID" value="CAL1536826.1"/>
    <property type="molecule type" value="Genomic_DNA"/>
</dbReference>
<feature type="non-terminal residue" evidence="2">
    <location>
        <position position="1"/>
    </location>
</feature>
<protein>
    <recommendedName>
        <fullName evidence="1">DNA polymerase theta-like helix-turn-helix domain-containing protein</fullName>
    </recommendedName>
</protein>
<accession>A0AAV2HRT2</accession>
<feature type="domain" description="DNA polymerase theta-like helix-turn-helix" evidence="1">
    <location>
        <begin position="1"/>
        <end position="54"/>
    </location>
</feature>
<proteinExistence type="predicted"/>